<sequence length="66" mass="7011">MNANTLKRAGVLQGDGLKCRVLGQRGVNKYTIGRSSDCLCGEGAENAKYNKLLCTLLAALIKTIAL</sequence>
<evidence type="ECO:0000313" key="2">
    <source>
        <dbReference type="Proteomes" id="UP000735302"/>
    </source>
</evidence>
<reference evidence="1 2" key="1">
    <citation type="journal article" date="2021" name="Elife">
        <title>Chloroplast acquisition without the gene transfer in kleptoplastic sea slugs, Plakobranchus ocellatus.</title>
        <authorList>
            <person name="Maeda T."/>
            <person name="Takahashi S."/>
            <person name="Yoshida T."/>
            <person name="Shimamura S."/>
            <person name="Takaki Y."/>
            <person name="Nagai Y."/>
            <person name="Toyoda A."/>
            <person name="Suzuki Y."/>
            <person name="Arimoto A."/>
            <person name="Ishii H."/>
            <person name="Satoh N."/>
            <person name="Nishiyama T."/>
            <person name="Hasebe M."/>
            <person name="Maruyama T."/>
            <person name="Minagawa J."/>
            <person name="Obokata J."/>
            <person name="Shigenobu S."/>
        </authorList>
    </citation>
    <scope>NUCLEOTIDE SEQUENCE [LARGE SCALE GENOMIC DNA]</scope>
</reference>
<gene>
    <name evidence="1" type="ORF">PoB_007191800</name>
</gene>
<protein>
    <submittedName>
        <fullName evidence="1">Uncharacterized protein</fullName>
    </submittedName>
</protein>
<dbReference type="Proteomes" id="UP000735302">
    <property type="component" value="Unassembled WGS sequence"/>
</dbReference>
<dbReference type="AlphaFoldDB" id="A0AAV4DMW2"/>
<organism evidence="1 2">
    <name type="scientific">Plakobranchus ocellatus</name>
    <dbReference type="NCBI Taxonomy" id="259542"/>
    <lineage>
        <taxon>Eukaryota</taxon>
        <taxon>Metazoa</taxon>
        <taxon>Spiralia</taxon>
        <taxon>Lophotrochozoa</taxon>
        <taxon>Mollusca</taxon>
        <taxon>Gastropoda</taxon>
        <taxon>Heterobranchia</taxon>
        <taxon>Euthyneura</taxon>
        <taxon>Panpulmonata</taxon>
        <taxon>Sacoglossa</taxon>
        <taxon>Placobranchoidea</taxon>
        <taxon>Plakobranchidae</taxon>
        <taxon>Plakobranchus</taxon>
    </lineage>
</organism>
<comment type="caution">
    <text evidence="1">The sequence shown here is derived from an EMBL/GenBank/DDBJ whole genome shotgun (WGS) entry which is preliminary data.</text>
</comment>
<dbReference type="EMBL" id="BLXT01008059">
    <property type="protein sequence ID" value="GFO45413.1"/>
    <property type="molecule type" value="Genomic_DNA"/>
</dbReference>
<accession>A0AAV4DMW2</accession>
<name>A0AAV4DMW2_9GAST</name>
<proteinExistence type="predicted"/>
<keyword evidence="2" id="KW-1185">Reference proteome</keyword>
<evidence type="ECO:0000313" key="1">
    <source>
        <dbReference type="EMBL" id="GFO45413.1"/>
    </source>
</evidence>